<evidence type="ECO:0000256" key="1">
    <source>
        <dbReference type="ARBA" id="ARBA00004141"/>
    </source>
</evidence>
<dbReference type="OrthoDB" id="2126698at2759"/>
<dbReference type="Proteomes" id="UP000014760">
    <property type="component" value="Unassembled WGS sequence"/>
</dbReference>
<evidence type="ECO:0000256" key="4">
    <source>
        <dbReference type="ARBA" id="ARBA00022989"/>
    </source>
</evidence>
<feature type="transmembrane region" description="Helical" evidence="6">
    <location>
        <begin position="209"/>
        <end position="230"/>
    </location>
</feature>
<reference evidence="7 9" key="2">
    <citation type="journal article" date="2013" name="Nature">
        <title>Insights into bilaterian evolution from three spiralian genomes.</title>
        <authorList>
            <person name="Simakov O."/>
            <person name="Marletaz F."/>
            <person name="Cho S.J."/>
            <person name="Edsinger-Gonzales E."/>
            <person name="Havlak P."/>
            <person name="Hellsten U."/>
            <person name="Kuo D.H."/>
            <person name="Larsson T."/>
            <person name="Lv J."/>
            <person name="Arendt D."/>
            <person name="Savage R."/>
            <person name="Osoegawa K."/>
            <person name="de Jong P."/>
            <person name="Grimwood J."/>
            <person name="Chapman J.A."/>
            <person name="Shapiro H."/>
            <person name="Aerts A."/>
            <person name="Otillar R.P."/>
            <person name="Terry A.Y."/>
            <person name="Boore J.L."/>
            <person name="Grigoriev I.V."/>
            <person name="Lindberg D.R."/>
            <person name="Seaver E.C."/>
            <person name="Weisblat D.A."/>
            <person name="Putnam N.H."/>
            <person name="Rokhsar D.S."/>
        </authorList>
    </citation>
    <scope>NUCLEOTIDE SEQUENCE</scope>
    <source>
        <strain evidence="7 9">I ESC-2004</strain>
    </source>
</reference>
<dbReference type="InterPro" id="IPR002528">
    <property type="entry name" value="MATE_fam"/>
</dbReference>
<feature type="transmembrane region" description="Helical" evidence="6">
    <location>
        <begin position="379"/>
        <end position="402"/>
    </location>
</feature>
<name>R7UDZ1_CAPTE</name>
<reference evidence="8" key="3">
    <citation type="submission" date="2015-06" db="UniProtKB">
        <authorList>
            <consortium name="EnsemblMetazoa"/>
        </authorList>
    </citation>
    <scope>IDENTIFICATION</scope>
</reference>
<sequence length="420" mass="45691">ILTQSAQTALQPISTMMGGHLGKTELDAISLANSIINVSGNALVLGMSTACDTYFGQAYGNKQYKYIGILLQTSVAIHTLLWVFCAAIHMNMEPILLALGQDPDVARSSHIHRHKFLIQFLFMYTVLRKYLASQSIVIPHIIIGSSGLIVAALAQYIMLYIFETGIVGSALAQGIACLYMCTASFVYIYATGVYKLTWGGFSWHFLDGWYTFTKLGVCGILMVTLEWVAFEVTVLLAGILGETELGAQGVVFNIDAFFFSLGFGMSDATAVRVAQSLGAGNSIQALTSARVGITMIGKRDATNQCSYAYCVQHDVISLVARIMPFPACYVFFDGISYIGRGVFRGCGMQMSASVIMAVVFYLVALPIGIPLMFHTELKLMGVWVGFAIGITISGVFFLVFIIRILDWDKAARDVSASGQW</sequence>
<protein>
    <recommendedName>
        <fullName evidence="10">Multidrug and toxin extrusion protein</fullName>
    </recommendedName>
</protein>
<keyword evidence="5 6" id="KW-0472">Membrane</keyword>
<dbReference type="Pfam" id="PF01554">
    <property type="entry name" value="MatE"/>
    <property type="match status" value="2"/>
</dbReference>
<dbReference type="EnsemblMetazoa" id="CapteT117112">
    <property type="protein sequence ID" value="CapteP117112"/>
    <property type="gene ID" value="CapteG117112"/>
</dbReference>
<feature type="transmembrane region" description="Helical" evidence="6">
    <location>
        <begin position="66"/>
        <end position="88"/>
    </location>
</feature>
<dbReference type="CDD" id="cd13132">
    <property type="entry name" value="MATE_eukaryotic"/>
    <property type="match status" value="1"/>
</dbReference>
<dbReference type="OMA" id="GMMLSEW"/>
<accession>R7UDZ1</accession>
<evidence type="ECO:0000256" key="2">
    <source>
        <dbReference type="ARBA" id="ARBA00010199"/>
    </source>
</evidence>
<comment type="similarity">
    <text evidence="2">Belongs to the multi antimicrobial extrusion (MATE) (TC 2.A.66.1) family.</text>
</comment>
<gene>
    <name evidence="7" type="ORF">CAPTEDRAFT_117112</name>
</gene>
<dbReference type="STRING" id="283909.R7UDZ1"/>
<proteinExistence type="inferred from homology"/>
<dbReference type="HOGENOM" id="CLU_012893_1_0_1"/>
<keyword evidence="4 6" id="KW-1133">Transmembrane helix</keyword>
<feature type="non-terminal residue" evidence="7">
    <location>
        <position position="1"/>
    </location>
</feature>
<feature type="transmembrane region" description="Helical" evidence="6">
    <location>
        <begin position="138"/>
        <end position="159"/>
    </location>
</feature>
<dbReference type="PANTHER" id="PTHR11206">
    <property type="entry name" value="MULTIDRUG RESISTANCE PROTEIN"/>
    <property type="match status" value="1"/>
</dbReference>
<keyword evidence="3 6" id="KW-0812">Transmembrane</keyword>
<evidence type="ECO:0000256" key="3">
    <source>
        <dbReference type="ARBA" id="ARBA00022692"/>
    </source>
</evidence>
<comment type="subcellular location">
    <subcellularLocation>
        <location evidence="1">Membrane</location>
        <topology evidence="1">Multi-pass membrane protein</topology>
    </subcellularLocation>
</comment>
<dbReference type="GO" id="GO:1990961">
    <property type="term" value="P:xenobiotic detoxification by transmembrane export across the plasma membrane"/>
    <property type="evidence" value="ECO:0007669"/>
    <property type="project" value="InterPro"/>
</dbReference>
<evidence type="ECO:0008006" key="10">
    <source>
        <dbReference type="Google" id="ProtNLM"/>
    </source>
</evidence>
<dbReference type="EMBL" id="KB302448">
    <property type="protein sequence ID" value="ELU04321.1"/>
    <property type="molecule type" value="Genomic_DNA"/>
</dbReference>
<feature type="transmembrane region" description="Helical" evidence="6">
    <location>
        <begin position="354"/>
        <end position="373"/>
    </location>
</feature>
<feature type="transmembrane region" description="Helical" evidence="6">
    <location>
        <begin position="166"/>
        <end position="189"/>
    </location>
</feature>
<reference evidence="9" key="1">
    <citation type="submission" date="2012-12" db="EMBL/GenBank/DDBJ databases">
        <authorList>
            <person name="Hellsten U."/>
            <person name="Grimwood J."/>
            <person name="Chapman J.A."/>
            <person name="Shapiro H."/>
            <person name="Aerts A."/>
            <person name="Otillar R.P."/>
            <person name="Terry A.Y."/>
            <person name="Boore J.L."/>
            <person name="Simakov O."/>
            <person name="Marletaz F."/>
            <person name="Cho S.-J."/>
            <person name="Edsinger-Gonzales E."/>
            <person name="Havlak P."/>
            <person name="Kuo D.-H."/>
            <person name="Larsson T."/>
            <person name="Lv J."/>
            <person name="Arendt D."/>
            <person name="Savage R."/>
            <person name="Osoegawa K."/>
            <person name="de Jong P."/>
            <person name="Lindberg D.R."/>
            <person name="Seaver E.C."/>
            <person name="Weisblat D.A."/>
            <person name="Putnam N.H."/>
            <person name="Grigoriev I.V."/>
            <person name="Rokhsar D.S."/>
        </authorList>
    </citation>
    <scope>NUCLEOTIDE SEQUENCE</scope>
    <source>
        <strain evidence="9">I ESC-2004</strain>
    </source>
</reference>
<evidence type="ECO:0000313" key="9">
    <source>
        <dbReference type="Proteomes" id="UP000014760"/>
    </source>
</evidence>
<dbReference type="GO" id="GO:0042910">
    <property type="term" value="F:xenobiotic transmembrane transporter activity"/>
    <property type="evidence" value="ECO:0007669"/>
    <property type="project" value="InterPro"/>
</dbReference>
<keyword evidence="9" id="KW-1185">Reference proteome</keyword>
<dbReference type="InterPro" id="IPR045069">
    <property type="entry name" value="MATE_euk"/>
</dbReference>
<dbReference type="GO" id="GO:0016020">
    <property type="term" value="C:membrane"/>
    <property type="evidence" value="ECO:0007669"/>
    <property type="project" value="UniProtKB-SubCell"/>
</dbReference>
<dbReference type="GO" id="GO:0015297">
    <property type="term" value="F:antiporter activity"/>
    <property type="evidence" value="ECO:0007669"/>
    <property type="project" value="InterPro"/>
</dbReference>
<evidence type="ECO:0000256" key="6">
    <source>
        <dbReference type="SAM" id="Phobius"/>
    </source>
</evidence>
<dbReference type="EMBL" id="AMQN01008213">
    <property type="status" value="NOT_ANNOTATED_CDS"/>
    <property type="molecule type" value="Genomic_DNA"/>
</dbReference>
<dbReference type="AlphaFoldDB" id="R7UDZ1"/>
<evidence type="ECO:0000256" key="5">
    <source>
        <dbReference type="ARBA" id="ARBA00023136"/>
    </source>
</evidence>
<evidence type="ECO:0000313" key="7">
    <source>
        <dbReference type="EMBL" id="ELU04321.1"/>
    </source>
</evidence>
<evidence type="ECO:0000313" key="8">
    <source>
        <dbReference type="EnsemblMetazoa" id="CapteP117112"/>
    </source>
</evidence>
<organism evidence="7">
    <name type="scientific">Capitella teleta</name>
    <name type="common">Polychaete worm</name>
    <dbReference type="NCBI Taxonomy" id="283909"/>
    <lineage>
        <taxon>Eukaryota</taxon>
        <taxon>Metazoa</taxon>
        <taxon>Spiralia</taxon>
        <taxon>Lophotrochozoa</taxon>
        <taxon>Annelida</taxon>
        <taxon>Polychaeta</taxon>
        <taxon>Sedentaria</taxon>
        <taxon>Scolecida</taxon>
        <taxon>Capitellidae</taxon>
        <taxon>Capitella</taxon>
    </lineage>
</organism>